<dbReference type="InterPro" id="IPR039331">
    <property type="entry name" value="PAPs-like"/>
</dbReference>
<dbReference type="GO" id="GO:0003993">
    <property type="term" value="F:acid phosphatase activity"/>
    <property type="evidence" value="ECO:0007669"/>
    <property type="project" value="InterPro"/>
</dbReference>
<name>F4L0X8_HALH1</name>
<dbReference type="InterPro" id="IPR029052">
    <property type="entry name" value="Metallo-depent_PP-like"/>
</dbReference>
<feature type="chain" id="PRO_5003316320" description="Metallophosphoesterase" evidence="2">
    <location>
        <begin position="20"/>
        <end position="529"/>
    </location>
</feature>
<evidence type="ECO:0000256" key="1">
    <source>
        <dbReference type="ARBA" id="ARBA00022729"/>
    </source>
</evidence>
<reference key="2">
    <citation type="submission" date="2011-04" db="EMBL/GenBank/DDBJ databases">
        <title>Complete sequence of chromosome of Haliscomenobacter hydrossis DSM 1100.</title>
        <authorList>
            <consortium name="US DOE Joint Genome Institute (JGI-PGF)"/>
            <person name="Lucas S."/>
            <person name="Han J."/>
            <person name="Lapidus A."/>
            <person name="Bruce D."/>
            <person name="Goodwin L."/>
            <person name="Pitluck S."/>
            <person name="Peters L."/>
            <person name="Kyrpides N."/>
            <person name="Mavromatis K."/>
            <person name="Ivanova N."/>
            <person name="Ovchinnikova G."/>
            <person name="Pagani I."/>
            <person name="Daligault H."/>
            <person name="Detter J.C."/>
            <person name="Han C."/>
            <person name="Land M."/>
            <person name="Hauser L."/>
            <person name="Markowitz V."/>
            <person name="Cheng J.-F."/>
            <person name="Hugenholtz P."/>
            <person name="Woyke T."/>
            <person name="Wu D."/>
            <person name="Verbarg S."/>
            <person name="Frueling A."/>
            <person name="Brambilla E."/>
            <person name="Klenk H.-P."/>
            <person name="Eisen J.A."/>
        </authorList>
    </citation>
    <scope>NUCLEOTIDE SEQUENCE</scope>
    <source>
        <strain>DSM 1100</strain>
    </source>
</reference>
<dbReference type="PANTHER" id="PTHR22953:SF153">
    <property type="entry name" value="PURPLE ACID PHOSPHATASE"/>
    <property type="match status" value="1"/>
</dbReference>
<dbReference type="EMBL" id="CP002691">
    <property type="protein sequence ID" value="AEE50582.1"/>
    <property type="molecule type" value="Genomic_DNA"/>
</dbReference>
<dbReference type="InterPro" id="IPR015914">
    <property type="entry name" value="PAPs_N"/>
</dbReference>
<evidence type="ECO:0000259" key="3">
    <source>
        <dbReference type="Pfam" id="PF00149"/>
    </source>
</evidence>
<evidence type="ECO:0008006" key="7">
    <source>
        <dbReference type="Google" id="ProtNLM"/>
    </source>
</evidence>
<dbReference type="PANTHER" id="PTHR22953">
    <property type="entry name" value="ACID PHOSPHATASE RELATED"/>
    <property type="match status" value="1"/>
</dbReference>
<dbReference type="STRING" id="760192.Halhy_2714"/>
<dbReference type="GO" id="GO:0046872">
    <property type="term" value="F:metal ion binding"/>
    <property type="evidence" value="ECO:0007669"/>
    <property type="project" value="InterPro"/>
</dbReference>
<dbReference type="Gene3D" id="2.60.40.380">
    <property type="entry name" value="Purple acid phosphatase-like, N-terminal"/>
    <property type="match status" value="1"/>
</dbReference>
<evidence type="ECO:0000313" key="6">
    <source>
        <dbReference type="Proteomes" id="UP000008461"/>
    </source>
</evidence>
<evidence type="ECO:0000259" key="4">
    <source>
        <dbReference type="Pfam" id="PF16656"/>
    </source>
</evidence>
<proteinExistence type="predicted"/>
<reference evidence="5 6" key="1">
    <citation type="journal article" date="2011" name="Stand. Genomic Sci.">
        <title>Complete genome sequence of Haliscomenobacter hydrossis type strain (O).</title>
        <authorList>
            <consortium name="US DOE Joint Genome Institute (JGI-PGF)"/>
            <person name="Daligault H."/>
            <person name="Lapidus A."/>
            <person name="Zeytun A."/>
            <person name="Nolan M."/>
            <person name="Lucas S."/>
            <person name="Del Rio T.G."/>
            <person name="Tice H."/>
            <person name="Cheng J.F."/>
            <person name="Tapia R."/>
            <person name="Han C."/>
            <person name="Goodwin L."/>
            <person name="Pitluck S."/>
            <person name="Liolios K."/>
            <person name="Pagani I."/>
            <person name="Ivanova N."/>
            <person name="Huntemann M."/>
            <person name="Mavromatis K."/>
            <person name="Mikhailova N."/>
            <person name="Pati A."/>
            <person name="Chen A."/>
            <person name="Palaniappan K."/>
            <person name="Land M."/>
            <person name="Hauser L."/>
            <person name="Brambilla E.M."/>
            <person name="Rohde M."/>
            <person name="Verbarg S."/>
            <person name="Goker M."/>
            <person name="Bristow J."/>
            <person name="Eisen J.A."/>
            <person name="Markowitz V."/>
            <person name="Hugenholtz P."/>
            <person name="Kyrpides N.C."/>
            <person name="Klenk H.P."/>
            <person name="Woyke T."/>
        </authorList>
    </citation>
    <scope>NUCLEOTIDE SEQUENCE [LARGE SCALE GENOMIC DNA]</scope>
    <source>
        <strain evidence="6">ATCC 27775 / DSM 1100 / LMG 10767 / O</strain>
    </source>
</reference>
<keyword evidence="6" id="KW-1185">Reference proteome</keyword>
<evidence type="ECO:0000256" key="2">
    <source>
        <dbReference type="SAM" id="SignalP"/>
    </source>
</evidence>
<dbReference type="Pfam" id="PF00149">
    <property type="entry name" value="Metallophos"/>
    <property type="match status" value="1"/>
</dbReference>
<feature type="domain" description="Calcineurin-like phosphoesterase" evidence="3">
    <location>
        <begin position="144"/>
        <end position="282"/>
    </location>
</feature>
<dbReference type="InterPro" id="IPR004843">
    <property type="entry name" value="Calcineurin-like_PHP"/>
</dbReference>
<keyword evidence="1 2" id="KW-0732">Signal</keyword>
<evidence type="ECO:0000313" key="5">
    <source>
        <dbReference type="EMBL" id="AEE50582.1"/>
    </source>
</evidence>
<dbReference type="Gene3D" id="3.60.21.10">
    <property type="match status" value="1"/>
</dbReference>
<dbReference type="HOGENOM" id="CLU_038799_0_0_10"/>
<feature type="domain" description="Purple acid phosphatase N-terminal" evidence="4">
    <location>
        <begin position="25"/>
        <end position="113"/>
    </location>
</feature>
<dbReference type="eggNOG" id="COG1409">
    <property type="taxonomic scope" value="Bacteria"/>
</dbReference>
<dbReference type="OrthoDB" id="596345at2"/>
<gene>
    <name evidence="5" type="ordered locus">Halhy_2714</name>
</gene>
<dbReference type="RefSeq" id="WP_013765130.1">
    <property type="nucleotide sequence ID" value="NC_015510.1"/>
</dbReference>
<accession>F4L0X8</accession>
<feature type="signal peptide" evidence="2">
    <location>
        <begin position="1"/>
        <end position="19"/>
    </location>
</feature>
<dbReference type="SUPFAM" id="SSF49363">
    <property type="entry name" value="Purple acid phosphatase, N-terminal domain"/>
    <property type="match status" value="1"/>
</dbReference>
<dbReference type="InterPro" id="IPR008963">
    <property type="entry name" value="Purple_acid_Pase-like_N"/>
</dbReference>
<sequence length="529" mass="59656">MTRLVVCFLALLNAVALEAKTARFRAMWRDDPATSMVIAWDQLSGTTPMIYYDEVDNGQKTELYRLKRKPDQVVTARGLNNHFARLSGLKPNTVYFFVVKDSEGSSRRYSFRTVPNVPTERLSIISGGDSRNNREARISANTLVSKIRPHFVLFNGDMTATDTGPEWLLWLDDWQYTIGSDGRITPVVVARGNHEMDNRSLQEIFDIPYPDAYYALSFGGNLLRLLTLNTMAASGGDQKTWLERELNGAKGFTWRFAQYHHAMRPHTTGKPERDDLVQNWAPLFLYHQVQLALESDSHVAKWTYPIRVSREIGSAEGFIRDDERGTVYVGEGCWGAPLRNSDDNKKWTRNSGSFNHFNLIYVEQGKIEVRTVISDQYQGVMESKSPFVLPIGLKLWEPSNGSVLTIINKKTTLLAQNATNNRPAAPTLSPAEVAESATNDKEWAKLAPCSVDPFSNEASIPFNLTQAGEVQICVYNTLKKEMVKQDFPGLLAGKHVKKINLNQLVAGRYLVVVRSGGKAVIFYQFFRKE</sequence>
<organism evidence="5 6">
    <name type="scientific">Haliscomenobacter hydrossis (strain ATCC 27775 / DSM 1100 / LMG 10767 / O)</name>
    <dbReference type="NCBI Taxonomy" id="760192"/>
    <lineage>
        <taxon>Bacteria</taxon>
        <taxon>Pseudomonadati</taxon>
        <taxon>Bacteroidota</taxon>
        <taxon>Saprospiria</taxon>
        <taxon>Saprospirales</taxon>
        <taxon>Haliscomenobacteraceae</taxon>
        <taxon>Haliscomenobacter</taxon>
    </lineage>
</organism>
<dbReference type="AlphaFoldDB" id="F4L0X8"/>
<dbReference type="Pfam" id="PF16656">
    <property type="entry name" value="Pur_ac_phosph_N"/>
    <property type="match status" value="1"/>
</dbReference>
<dbReference type="SUPFAM" id="SSF56300">
    <property type="entry name" value="Metallo-dependent phosphatases"/>
    <property type="match status" value="1"/>
</dbReference>
<dbReference type="KEGG" id="hhy:Halhy_2714"/>
<dbReference type="Proteomes" id="UP000008461">
    <property type="component" value="Chromosome"/>
</dbReference>
<protein>
    <recommendedName>
        <fullName evidence="7">Metallophosphoesterase</fullName>
    </recommendedName>
</protein>